<comment type="caution">
    <text evidence="2">The sequence shown here is derived from an EMBL/GenBank/DDBJ whole genome shotgun (WGS) entry which is preliminary data.</text>
</comment>
<evidence type="ECO:0000313" key="2">
    <source>
        <dbReference type="EMBL" id="KAL0134717.1"/>
    </source>
</evidence>
<evidence type="ECO:0000313" key="3">
    <source>
        <dbReference type="Proteomes" id="UP001430953"/>
    </source>
</evidence>
<dbReference type="EMBL" id="JADYXP020000001">
    <property type="protein sequence ID" value="KAL0134717.1"/>
    <property type="molecule type" value="Genomic_DNA"/>
</dbReference>
<gene>
    <name evidence="2" type="ORF">PUN28_001474</name>
</gene>
<dbReference type="AlphaFoldDB" id="A0AAW2H5A3"/>
<reference evidence="2 3" key="1">
    <citation type="submission" date="2023-03" db="EMBL/GenBank/DDBJ databases">
        <title>High recombination rates correlate with genetic variation in Cardiocondyla obscurior ants.</title>
        <authorList>
            <person name="Errbii M."/>
        </authorList>
    </citation>
    <scope>NUCLEOTIDE SEQUENCE [LARGE SCALE GENOMIC DNA]</scope>
    <source>
        <strain evidence="2">Alpha-2009</strain>
        <tissue evidence="2">Whole body</tissue>
    </source>
</reference>
<feature type="coiled-coil region" evidence="1">
    <location>
        <begin position="54"/>
        <end position="81"/>
    </location>
</feature>
<name>A0AAW2H5A3_9HYME</name>
<dbReference type="SUPFAM" id="SSF64602">
    <property type="entry name" value="F1 ATPase inhibitor, IF1, C-terminal domain"/>
    <property type="match status" value="1"/>
</dbReference>
<proteinExistence type="predicted"/>
<dbReference type="Proteomes" id="UP001430953">
    <property type="component" value="Unassembled WGS sequence"/>
</dbReference>
<sequence>MLRRVLAEARQYALRYFNGRRKHDSKVDQASFGDFACETEYYCKQDRKMLALVKEKTQDEIKHMRLELQIMQDKIEEYNRGISENLRFLRDLERDLSTNKKT</sequence>
<keyword evidence="3" id="KW-1185">Reference proteome</keyword>
<protein>
    <submittedName>
        <fullName evidence="2">Uncharacterized protein</fullName>
    </submittedName>
</protein>
<organism evidence="2 3">
    <name type="scientific">Cardiocondyla obscurior</name>
    <dbReference type="NCBI Taxonomy" id="286306"/>
    <lineage>
        <taxon>Eukaryota</taxon>
        <taxon>Metazoa</taxon>
        <taxon>Ecdysozoa</taxon>
        <taxon>Arthropoda</taxon>
        <taxon>Hexapoda</taxon>
        <taxon>Insecta</taxon>
        <taxon>Pterygota</taxon>
        <taxon>Neoptera</taxon>
        <taxon>Endopterygota</taxon>
        <taxon>Hymenoptera</taxon>
        <taxon>Apocrita</taxon>
        <taxon>Aculeata</taxon>
        <taxon>Formicoidea</taxon>
        <taxon>Formicidae</taxon>
        <taxon>Myrmicinae</taxon>
        <taxon>Cardiocondyla</taxon>
    </lineage>
</organism>
<evidence type="ECO:0000256" key="1">
    <source>
        <dbReference type="SAM" id="Coils"/>
    </source>
</evidence>
<accession>A0AAW2H5A3</accession>
<keyword evidence="1" id="KW-0175">Coiled coil</keyword>